<keyword evidence="3" id="KW-1185">Reference proteome</keyword>
<dbReference type="OrthoDB" id="19232at2759"/>
<dbReference type="InterPro" id="IPR049152">
    <property type="entry name" value="EFR3-like_ARM"/>
</dbReference>
<dbReference type="EMBL" id="JAGYWB010000002">
    <property type="protein sequence ID" value="KAI0528654.1"/>
    <property type="molecule type" value="Genomic_DNA"/>
</dbReference>
<sequence length="896" mass="100302">MLQGVESEEFVFVKIIMRIYHKLLFSCKEQMSLFASSFLTIIETLLDQPRQNEMRIVGCKTLFYFVNSQIDGTYMFNLEGMIPKFCQLAQEIDEDLRAAGLQALSAMIWFMGEYSHVSGEFDNVVTVVLENYGHAHLSSEGVQDSEQGTQNKWVQEVLKAEGHVSPNLGEYARRLSWKNLVNDKGELCLTLDESKSPRFWSKVCVHNMAMLAREASTVRHVLESIFRYLDSGNLWSPANGLALLVLLDLQRIMEKSGQSTHLLLSMLVKHLDHKTVQKQPEMQINIINVATCLAEHSKPQTSLAISSTINDLVRHLRRSMQCTIVNTGLSEDMPKWGTKFQTAIEECIVQLSNKVGDAGPVLDMLAVTLENLSTSAPVARSTVSAVYRTAEMIALAPNISYQKKVFPEALFHQLLLAMVHSDRETHVGAHRIFCDVLVPSSVRPRMCSAASELPKAYGLHRTLSRTVSIFSSSATLFEKLRRDMRSFQDRASIDDLDKINHRNDGQEIGSDSTKLYKRLSTQNRLYSMEDPFLSSTEEHEPQSKPDERERDTVPLRLSSRQINLLMSSIWAQALCPENTPQNYEAIANTYGLILIFSRTKNSFQDTLIRSYQLAFSLRSIAFQEGTVDPFLSLVEDCKLQAVISTSDALVAYGSKEEDIYASKALSASILAENHSIEHMVSVIIDEIGNLSNSESFAMRAQLLKDFLPDDLCPLGGQFVKVPVPGQLAPHGKGHKSEKEVNSSVFLEDDMLTEASDSVVDRKSQLHINATLLSVDQLLESVLETARKVGRTSVSITPDVPFREMANHCEALLLGKQQKLSVLVVSQQKQEVSQDQYITNLAVSSYPNQLQTNGNPFLEQKPNTCTLTCATEYQNQAQFMRLPASSPFDNFLKAAGC</sequence>
<evidence type="ECO:0000313" key="2">
    <source>
        <dbReference type="EMBL" id="KAI0528654.1"/>
    </source>
</evidence>
<gene>
    <name evidence="2" type="ORF">KFK09_001196</name>
</gene>
<evidence type="ECO:0000313" key="3">
    <source>
        <dbReference type="Proteomes" id="UP000829196"/>
    </source>
</evidence>
<dbReference type="InterPro" id="IPR055296">
    <property type="entry name" value="SRL2-like"/>
</dbReference>
<evidence type="ECO:0008006" key="4">
    <source>
        <dbReference type="Google" id="ProtNLM"/>
    </source>
</evidence>
<dbReference type="SUPFAM" id="SSF48371">
    <property type="entry name" value="ARM repeat"/>
    <property type="match status" value="1"/>
</dbReference>
<dbReference type="Proteomes" id="UP000829196">
    <property type="component" value="Unassembled WGS sequence"/>
</dbReference>
<feature type="region of interest" description="Disordered" evidence="1">
    <location>
        <begin position="530"/>
        <end position="553"/>
    </location>
</feature>
<dbReference type="PANTHER" id="PTHR46087:SF9">
    <property type="entry name" value="ARM REPEAT SUPERFAMILY PROTEIN"/>
    <property type="match status" value="1"/>
</dbReference>
<dbReference type="Pfam" id="PF21052">
    <property type="entry name" value="EFR3_ARM"/>
    <property type="match status" value="1"/>
</dbReference>
<protein>
    <recommendedName>
        <fullName evidence="4">ARM repeat superfamily protein</fullName>
    </recommendedName>
</protein>
<comment type="caution">
    <text evidence="2">The sequence shown here is derived from an EMBL/GenBank/DDBJ whole genome shotgun (WGS) entry which is preliminary data.</text>
</comment>
<dbReference type="PANTHER" id="PTHR46087">
    <property type="entry name" value="PUTATIVE, EXPRESSED-RELATED"/>
    <property type="match status" value="1"/>
</dbReference>
<organism evidence="2 3">
    <name type="scientific">Dendrobium nobile</name>
    <name type="common">Orchid</name>
    <dbReference type="NCBI Taxonomy" id="94219"/>
    <lineage>
        <taxon>Eukaryota</taxon>
        <taxon>Viridiplantae</taxon>
        <taxon>Streptophyta</taxon>
        <taxon>Embryophyta</taxon>
        <taxon>Tracheophyta</taxon>
        <taxon>Spermatophyta</taxon>
        <taxon>Magnoliopsida</taxon>
        <taxon>Liliopsida</taxon>
        <taxon>Asparagales</taxon>
        <taxon>Orchidaceae</taxon>
        <taxon>Epidendroideae</taxon>
        <taxon>Malaxideae</taxon>
        <taxon>Dendrobiinae</taxon>
        <taxon>Dendrobium</taxon>
    </lineage>
</organism>
<accession>A0A8T3C7J2</accession>
<name>A0A8T3C7J2_DENNO</name>
<reference evidence="2" key="1">
    <citation type="journal article" date="2022" name="Front. Genet.">
        <title>Chromosome-Scale Assembly of the Dendrobium nobile Genome Provides Insights Into the Molecular Mechanism of the Biosynthesis of the Medicinal Active Ingredient of Dendrobium.</title>
        <authorList>
            <person name="Xu Q."/>
            <person name="Niu S.-C."/>
            <person name="Li K.-L."/>
            <person name="Zheng P.-J."/>
            <person name="Zhang X.-J."/>
            <person name="Jia Y."/>
            <person name="Liu Y."/>
            <person name="Niu Y.-X."/>
            <person name="Yu L.-H."/>
            <person name="Chen D.-F."/>
            <person name="Zhang G.-Q."/>
        </authorList>
    </citation>
    <scope>NUCLEOTIDE SEQUENCE</scope>
    <source>
        <tissue evidence="2">Leaf</tissue>
    </source>
</reference>
<dbReference type="AlphaFoldDB" id="A0A8T3C7J2"/>
<proteinExistence type="predicted"/>
<feature type="compositionally biased region" description="Basic and acidic residues" evidence="1">
    <location>
        <begin position="536"/>
        <end position="553"/>
    </location>
</feature>
<evidence type="ECO:0000256" key="1">
    <source>
        <dbReference type="SAM" id="MobiDB-lite"/>
    </source>
</evidence>
<dbReference type="InterPro" id="IPR016024">
    <property type="entry name" value="ARM-type_fold"/>
</dbReference>